<accession>A0A2T6ZNA9</accession>
<evidence type="ECO:0000256" key="7">
    <source>
        <dbReference type="ARBA" id="ARBA00023180"/>
    </source>
</evidence>
<evidence type="ECO:0000313" key="12">
    <source>
        <dbReference type="Proteomes" id="UP000244722"/>
    </source>
</evidence>
<feature type="signal peptide" evidence="9">
    <location>
        <begin position="1"/>
        <end position="22"/>
    </location>
</feature>
<dbReference type="GO" id="GO:0030328">
    <property type="term" value="P:prenylcysteine catabolic process"/>
    <property type="evidence" value="ECO:0007669"/>
    <property type="project" value="InterPro"/>
</dbReference>
<comment type="caution">
    <text evidence="11">The sequence shown here is derived from an EMBL/GenBank/DDBJ whole genome shotgun (WGS) entry which is preliminary data.</text>
</comment>
<evidence type="ECO:0000259" key="10">
    <source>
        <dbReference type="Pfam" id="PF07156"/>
    </source>
</evidence>
<dbReference type="InterPro" id="IPR036188">
    <property type="entry name" value="FAD/NAD-bd_sf"/>
</dbReference>
<keyword evidence="4 9" id="KW-0732">Signal</keyword>
<feature type="region of interest" description="Disordered" evidence="8">
    <location>
        <begin position="29"/>
        <end position="51"/>
    </location>
</feature>
<evidence type="ECO:0000256" key="3">
    <source>
        <dbReference type="ARBA" id="ARBA00022630"/>
    </source>
</evidence>
<dbReference type="Pfam" id="PF07156">
    <property type="entry name" value="Prenylcys_lyase"/>
    <property type="match status" value="1"/>
</dbReference>
<gene>
    <name evidence="11" type="ORF">B9Z19DRAFT_1051019</name>
</gene>
<evidence type="ECO:0000313" key="11">
    <source>
        <dbReference type="EMBL" id="PUU76970.1"/>
    </source>
</evidence>
<proteinExistence type="inferred from homology"/>
<dbReference type="OrthoDB" id="437369at2759"/>
<keyword evidence="11" id="KW-0456">Lyase</keyword>
<sequence length="556" mass="60990">MAITKSIFLALAVLSMTLPVSAHHDGAIHHKHHEGQQPLQDHHNTHDKSGTPMQEVKRVAIIGAGSAGSSAAYYLRRFHTNTTNVPPVNITIYERNAYIGGRSTTVNPHGNPGYPIELGASIFVSVNENLVNAAKEFGLTVSSTSNVRPKTVRDSLGVFNGEEMVFVQSYDEGKMGKWWSLAKLLYQYGPFAPIRAQRLTGETVGKFLNMYREPIFPFSSLSEAAESVGLLEATGATGEQFLVAKGVGDGKFVTELMQSSTRVNYGQNLGLIHGLETMVCMAAEGAVSVEGGNWQIFEGMVKSSGALVHLNTSVTGITEKSTKDDKRVWTITSQTLGDQQPVVNQEFDTIIIASPYQYLDLTHPPTALHKTPDEIPYARLHVTLFTSRHPLDPTYFNLDPASTVPETVLTTLNATEQLSETFTRGEGANAVGGVGFFSISTLRQISTKEHGEEFVYKVFSPEAFGQDKIRKILGIEGESEEGADVTWVFRHLWHAYPYLYPRVTFEDIQLAEGVYYTSGIESFISTMETSSLMGMNVARLVLDEIVGTRGKVKAKL</sequence>
<keyword evidence="5" id="KW-0274">FAD</keyword>
<keyword evidence="3" id="KW-0285">Flavoprotein</keyword>
<dbReference type="GO" id="GO:0016829">
    <property type="term" value="F:lyase activity"/>
    <property type="evidence" value="ECO:0007669"/>
    <property type="project" value="UniProtKB-KW"/>
</dbReference>
<organism evidence="11 12">
    <name type="scientific">Tuber borchii</name>
    <name type="common">White truffle</name>
    <dbReference type="NCBI Taxonomy" id="42251"/>
    <lineage>
        <taxon>Eukaryota</taxon>
        <taxon>Fungi</taxon>
        <taxon>Dikarya</taxon>
        <taxon>Ascomycota</taxon>
        <taxon>Pezizomycotina</taxon>
        <taxon>Pezizomycetes</taxon>
        <taxon>Pezizales</taxon>
        <taxon>Tuberaceae</taxon>
        <taxon>Tuber</taxon>
    </lineage>
</organism>
<keyword evidence="6" id="KW-0560">Oxidoreductase</keyword>
<evidence type="ECO:0000256" key="6">
    <source>
        <dbReference type="ARBA" id="ARBA00023002"/>
    </source>
</evidence>
<dbReference type="PANTHER" id="PTHR15944">
    <property type="entry name" value="FARNESYLCYSTEINE LYASE"/>
    <property type="match status" value="1"/>
</dbReference>
<keyword evidence="7" id="KW-0325">Glycoprotein</keyword>
<protein>
    <submittedName>
        <fullName evidence="11">Prenylcysteine lyase-domain-containing protein</fullName>
    </submittedName>
</protein>
<evidence type="ECO:0000256" key="9">
    <source>
        <dbReference type="SAM" id="SignalP"/>
    </source>
</evidence>
<dbReference type="STRING" id="42251.A0A2T6ZNA9"/>
<dbReference type="AlphaFoldDB" id="A0A2T6ZNA9"/>
<dbReference type="Proteomes" id="UP000244722">
    <property type="component" value="Unassembled WGS sequence"/>
</dbReference>
<keyword evidence="12" id="KW-1185">Reference proteome</keyword>
<evidence type="ECO:0000256" key="2">
    <source>
        <dbReference type="ARBA" id="ARBA00009967"/>
    </source>
</evidence>
<name>A0A2T6ZNA9_TUBBO</name>
<dbReference type="Pfam" id="PF13450">
    <property type="entry name" value="NAD_binding_8"/>
    <property type="match status" value="1"/>
</dbReference>
<comment type="cofactor">
    <cofactor evidence="1">
        <name>FAD</name>
        <dbReference type="ChEBI" id="CHEBI:57692"/>
    </cofactor>
</comment>
<comment type="similarity">
    <text evidence="2">Belongs to the prenylcysteine oxidase family.</text>
</comment>
<reference evidence="11 12" key="1">
    <citation type="submission" date="2017-04" db="EMBL/GenBank/DDBJ databases">
        <title>Draft genome sequence of Tuber borchii Vittad., a whitish edible truffle.</title>
        <authorList>
            <consortium name="DOE Joint Genome Institute"/>
            <person name="Murat C."/>
            <person name="Kuo A."/>
            <person name="Barry K.W."/>
            <person name="Clum A."/>
            <person name="Dockter R.B."/>
            <person name="Fauchery L."/>
            <person name="Iotti M."/>
            <person name="Kohler A."/>
            <person name="Labutti K."/>
            <person name="Lindquist E.A."/>
            <person name="Lipzen A."/>
            <person name="Ohm R.A."/>
            <person name="Wang M."/>
            <person name="Grigoriev I.V."/>
            <person name="Zambonelli A."/>
            <person name="Martin F.M."/>
        </authorList>
    </citation>
    <scope>NUCLEOTIDE SEQUENCE [LARGE SCALE GENOMIC DNA]</scope>
    <source>
        <strain evidence="11 12">Tbo3840</strain>
    </source>
</reference>
<dbReference type="GO" id="GO:0030327">
    <property type="term" value="P:prenylated protein catabolic process"/>
    <property type="evidence" value="ECO:0007669"/>
    <property type="project" value="TreeGrafter"/>
</dbReference>
<feature type="chain" id="PRO_5015654933" evidence="9">
    <location>
        <begin position="23"/>
        <end position="556"/>
    </location>
</feature>
<evidence type="ECO:0000256" key="1">
    <source>
        <dbReference type="ARBA" id="ARBA00001974"/>
    </source>
</evidence>
<dbReference type="SUPFAM" id="SSF51905">
    <property type="entry name" value="FAD/NAD(P)-binding domain"/>
    <property type="match status" value="1"/>
</dbReference>
<dbReference type="PANTHER" id="PTHR15944:SF0">
    <property type="entry name" value="PRENYLCYSTEINE LYASE DOMAIN-CONTAINING PROTEIN"/>
    <property type="match status" value="1"/>
</dbReference>
<dbReference type="InterPro" id="IPR017046">
    <property type="entry name" value="Prenylcysteine_Oxase1"/>
</dbReference>
<dbReference type="PIRSF" id="PIRSF036292">
    <property type="entry name" value="Prenylcysteine_oxidase"/>
    <property type="match status" value="1"/>
</dbReference>
<dbReference type="EMBL" id="NESQ01000167">
    <property type="protein sequence ID" value="PUU76970.1"/>
    <property type="molecule type" value="Genomic_DNA"/>
</dbReference>
<feature type="domain" description="Prenylcysteine lyase" evidence="10">
    <location>
        <begin position="177"/>
        <end position="548"/>
    </location>
</feature>
<evidence type="ECO:0000256" key="5">
    <source>
        <dbReference type="ARBA" id="ARBA00022827"/>
    </source>
</evidence>
<evidence type="ECO:0000256" key="4">
    <source>
        <dbReference type="ARBA" id="ARBA00022729"/>
    </source>
</evidence>
<dbReference type="InterPro" id="IPR010795">
    <property type="entry name" value="Prenylcys_lyase"/>
</dbReference>
<dbReference type="GO" id="GO:0001735">
    <property type="term" value="F:prenylcysteine oxidase activity"/>
    <property type="evidence" value="ECO:0007669"/>
    <property type="project" value="InterPro"/>
</dbReference>
<evidence type="ECO:0000256" key="8">
    <source>
        <dbReference type="SAM" id="MobiDB-lite"/>
    </source>
</evidence>
<feature type="compositionally biased region" description="Basic and acidic residues" evidence="8">
    <location>
        <begin position="40"/>
        <end position="49"/>
    </location>
</feature>
<dbReference type="Gene3D" id="3.50.50.60">
    <property type="entry name" value="FAD/NAD(P)-binding domain"/>
    <property type="match status" value="1"/>
</dbReference>